<gene>
    <name evidence="1" type="ordered locus">NT01EI_0310</name>
</gene>
<reference evidence="2" key="1">
    <citation type="submission" date="2009-03" db="EMBL/GenBank/DDBJ databases">
        <title>Complete genome sequence of Edwardsiella ictaluri 93-146.</title>
        <authorList>
            <person name="Williams M.L."/>
            <person name="Gillaspy A.F."/>
            <person name="Dyer D.W."/>
            <person name="Thune R.L."/>
            <person name="Waldbieser G.C."/>
            <person name="Schuster S.C."/>
            <person name="Gipson J."/>
            <person name="Zaitshik J."/>
            <person name="Landry C."/>
            <person name="Lawrence M.L."/>
        </authorList>
    </citation>
    <scope>NUCLEOTIDE SEQUENCE [LARGE SCALE GENOMIC DNA]</scope>
    <source>
        <strain evidence="2">93-146</strain>
    </source>
</reference>
<protein>
    <submittedName>
        <fullName evidence="1">Uncharacterized protein</fullName>
    </submittedName>
</protein>
<dbReference type="AlphaFoldDB" id="C5BCU6"/>
<evidence type="ECO:0000313" key="2">
    <source>
        <dbReference type="Proteomes" id="UP000001485"/>
    </source>
</evidence>
<organism evidence="1 2">
    <name type="scientific">Edwardsiella ictaluri (strain 93-146)</name>
    <dbReference type="NCBI Taxonomy" id="634503"/>
    <lineage>
        <taxon>Bacteria</taxon>
        <taxon>Pseudomonadati</taxon>
        <taxon>Pseudomonadota</taxon>
        <taxon>Gammaproteobacteria</taxon>
        <taxon>Enterobacterales</taxon>
        <taxon>Hafniaceae</taxon>
        <taxon>Edwardsiella</taxon>
    </lineage>
</organism>
<dbReference type="KEGG" id="eic:NT01EI_0310"/>
<dbReference type="EMBL" id="CP001600">
    <property type="protein sequence ID" value="ACR67552.1"/>
    <property type="molecule type" value="Genomic_DNA"/>
</dbReference>
<evidence type="ECO:0000313" key="1">
    <source>
        <dbReference type="EMBL" id="ACR67552.1"/>
    </source>
</evidence>
<sequence>MTFANHQYRELYLLINIRINEYLSNQDIDFICDAIRHEK</sequence>
<accession>C5BCU6</accession>
<proteinExistence type="predicted"/>
<dbReference type="Proteomes" id="UP000001485">
    <property type="component" value="Chromosome"/>
</dbReference>
<dbReference type="HOGENOM" id="CLU_3308738_0_0_6"/>
<name>C5BCU6_EDWI9</name>
<reference evidence="1 2" key="2">
    <citation type="journal article" date="2012" name="J. Bacteriol.">
        <title>Genome Sequence of Edwardsiella ictaluri 93-146, a Strain Associated with a Natural Channel Catfish Outbreak of Enteric Septicemia of Catfish.</title>
        <authorList>
            <person name="Williams M.L."/>
            <person name="Gillaspy A.F."/>
            <person name="Dyer D.W."/>
            <person name="Thune R.L."/>
            <person name="Waldbieser G.C."/>
            <person name="Schuster S.C."/>
            <person name="Gipson J."/>
            <person name="Zaitshik J."/>
            <person name="Landry C."/>
            <person name="Banes M.M."/>
            <person name="Lawrence M.L."/>
        </authorList>
    </citation>
    <scope>NUCLEOTIDE SEQUENCE [LARGE SCALE GENOMIC DNA]</scope>
    <source>
        <strain evidence="1 2">93-146</strain>
    </source>
</reference>